<dbReference type="PANTHER" id="PTHR23051:SF0">
    <property type="entry name" value="SOLUTE CARRIER FAMILY 35 MEMBER F5"/>
    <property type="match status" value="1"/>
</dbReference>
<keyword evidence="2" id="KW-0812">Transmembrane</keyword>
<dbReference type="PANTHER" id="PTHR23051">
    <property type="entry name" value="SOLUTE CARRIER FAMILY 35, MEMBER F5"/>
    <property type="match status" value="1"/>
</dbReference>
<keyword evidence="4" id="KW-0472">Membrane</keyword>
<gene>
    <name evidence="5" type="ORF">NQ317_004711</name>
</gene>
<evidence type="ECO:0000313" key="5">
    <source>
        <dbReference type="EMBL" id="KAJ8973876.1"/>
    </source>
</evidence>
<evidence type="ECO:0000256" key="2">
    <source>
        <dbReference type="ARBA" id="ARBA00022692"/>
    </source>
</evidence>
<sequence>MFTKEEPEGPVSLGMEANMGCTLTKTQRFILGIFILIMVDAISVSSSELSKFLYKKETFQNPFLSTYIKTSMLMLYLIKCSPWKDSYLKSSNYVYIDPSIDQNQDDENLCTEGTSSLSNPVYTEVQAQRVTILQFVLCVFNKLAEVRQMSETNGKEALLARLSYQATLRAKVLARYGNKLRDTRPINLALVLGPLWIVAHYMRQVALFKTKPDMTTILSSTSSLLTLQVAAIYPLNQRDQFTISKLVAVVFGVIGTLK</sequence>
<keyword evidence="3" id="KW-1133">Transmembrane helix</keyword>
<comment type="subcellular location">
    <subcellularLocation>
        <location evidence="1">Membrane</location>
        <topology evidence="1">Multi-pass membrane protein</topology>
    </subcellularLocation>
</comment>
<comment type="caution">
    <text evidence="5">The sequence shown here is derived from an EMBL/GenBank/DDBJ whole genome shotgun (WGS) entry which is preliminary data.</text>
</comment>
<organism evidence="5 6">
    <name type="scientific">Molorchus minor</name>
    <dbReference type="NCBI Taxonomy" id="1323400"/>
    <lineage>
        <taxon>Eukaryota</taxon>
        <taxon>Metazoa</taxon>
        <taxon>Ecdysozoa</taxon>
        <taxon>Arthropoda</taxon>
        <taxon>Hexapoda</taxon>
        <taxon>Insecta</taxon>
        <taxon>Pterygota</taxon>
        <taxon>Neoptera</taxon>
        <taxon>Endopterygota</taxon>
        <taxon>Coleoptera</taxon>
        <taxon>Polyphaga</taxon>
        <taxon>Cucujiformia</taxon>
        <taxon>Chrysomeloidea</taxon>
        <taxon>Cerambycidae</taxon>
        <taxon>Lamiinae</taxon>
        <taxon>Monochamini</taxon>
        <taxon>Molorchus</taxon>
    </lineage>
</organism>
<evidence type="ECO:0000256" key="1">
    <source>
        <dbReference type="ARBA" id="ARBA00004141"/>
    </source>
</evidence>
<dbReference type="EMBL" id="JAPWTJ010001091">
    <property type="protein sequence ID" value="KAJ8973876.1"/>
    <property type="molecule type" value="Genomic_DNA"/>
</dbReference>
<reference evidence="5" key="1">
    <citation type="journal article" date="2023" name="Insect Mol. Biol.">
        <title>Genome sequencing provides insights into the evolution of gene families encoding plant cell wall-degrading enzymes in longhorned beetles.</title>
        <authorList>
            <person name="Shin N.R."/>
            <person name="Okamura Y."/>
            <person name="Kirsch R."/>
            <person name="Pauchet Y."/>
        </authorList>
    </citation>
    <scope>NUCLEOTIDE SEQUENCE</scope>
    <source>
        <strain evidence="5">MMC_N1</strain>
    </source>
</reference>
<accession>A0ABQ9J6U8</accession>
<protein>
    <submittedName>
        <fullName evidence="5">Uncharacterized protein</fullName>
    </submittedName>
</protein>
<evidence type="ECO:0000256" key="3">
    <source>
        <dbReference type="ARBA" id="ARBA00022989"/>
    </source>
</evidence>
<proteinExistence type="predicted"/>
<name>A0ABQ9J6U8_9CUCU</name>
<evidence type="ECO:0000256" key="4">
    <source>
        <dbReference type="ARBA" id="ARBA00023136"/>
    </source>
</evidence>
<keyword evidence="6" id="KW-1185">Reference proteome</keyword>
<dbReference type="Proteomes" id="UP001162164">
    <property type="component" value="Unassembled WGS sequence"/>
</dbReference>
<evidence type="ECO:0000313" key="6">
    <source>
        <dbReference type="Proteomes" id="UP001162164"/>
    </source>
</evidence>